<dbReference type="RefSeq" id="WP_010720112.1">
    <property type="nucleotide sequence ID" value="NZ_BJWF01000050.1"/>
</dbReference>
<dbReference type="AlphaFoldDB" id="A0A1V8YH82"/>
<gene>
    <name evidence="2" type="primary">pi239</name>
    <name evidence="3" type="ORF">BH747_13605</name>
    <name evidence="2" type="ORF">EVI01_24580</name>
</gene>
<dbReference type="Proteomes" id="UP000321830">
    <property type="component" value="Unassembled WGS sequence"/>
</dbReference>
<dbReference type="STRING" id="112904.BH747_13605"/>
<evidence type="ECO:0000256" key="1">
    <source>
        <dbReference type="SAM" id="MobiDB-lite"/>
    </source>
</evidence>
<evidence type="ECO:0000313" key="3">
    <source>
        <dbReference type="EMBL" id="OQO67818.1"/>
    </source>
</evidence>
<dbReference type="EMBL" id="MJEA01000025">
    <property type="protein sequence ID" value="OQO67818.1"/>
    <property type="molecule type" value="Genomic_DNA"/>
</dbReference>
<evidence type="ECO:0000313" key="5">
    <source>
        <dbReference type="Proteomes" id="UP000321830"/>
    </source>
</evidence>
<dbReference type="Proteomes" id="UP000192477">
    <property type="component" value="Unassembled WGS sequence"/>
</dbReference>
<protein>
    <submittedName>
        <fullName evidence="3">Phage tail protein</fullName>
    </submittedName>
</protein>
<evidence type="ECO:0000313" key="4">
    <source>
        <dbReference type="Proteomes" id="UP000192477"/>
    </source>
</evidence>
<evidence type="ECO:0000313" key="2">
    <source>
        <dbReference type="EMBL" id="GEL93121.1"/>
    </source>
</evidence>
<comment type="caution">
    <text evidence="3">The sequence shown here is derived from an EMBL/GenBank/DDBJ whole genome shotgun (WGS) entry which is preliminary data.</text>
</comment>
<reference evidence="3 4" key="1">
    <citation type="journal article" date="2017" name="BMC Microbiol.">
        <title>Comparative genomics of Enterococcus spp. isolated from bovine feces.</title>
        <authorList>
            <person name="Beukers A.G."/>
            <person name="Zaheer R."/>
            <person name="Goji N."/>
            <person name="Amoako K.K."/>
            <person name="Chaves A.V."/>
            <person name="Ward M.P."/>
            <person name="McAllister T.A."/>
        </authorList>
    </citation>
    <scope>NUCLEOTIDE SEQUENCE [LARGE SCALE GENOMIC DNA]</scope>
    <source>
        <strain evidence="3 4">F1129D 143</strain>
    </source>
</reference>
<reference evidence="2 5" key="2">
    <citation type="submission" date="2019-07" db="EMBL/GenBank/DDBJ databases">
        <title>Whole genome shotgun sequence of Enterococcus villorum NBRC 100699.</title>
        <authorList>
            <person name="Hosoyama A."/>
            <person name="Uohara A."/>
            <person name="Ohji S."/>
            <person name="Ichikawa N."/>
        </authorList>
    </citation>
    <scope>NUCLEOTIDE SEQUENCE [LARGE SCALE GENOMIC DNA]</scope>
    <source>
        <strain evidence="2 5">NBRC 100699</strain>
    </source>
</reference>
<accession>A0A1V8YH82</accession>
<organism evidence="3 4">
    <name type="scientific">Enterococcus villorum</name>
    <dbReference type="NCBI Taxonomy" id="112904"/>
    <lineage>
        <taxon>Bacteria</taxon>
        <taxon>Bacillati</taxon>
        <taxon>Bacillota</taxon>
        <taxon>Bacilli</taxon>
        <taxon>Lactobacillales</taxon>
        <taxon>Enterococcaceae</taxon>
        <taxon>Enterococcus</taxon>
    </lineage>
</organism>
<proteinExistence type="predicted"/>
<feature type="compositionally biased region" description="Basic and acidic residues" evidence="1">
    <location>
        <begin position="167"/>
        <end position="178"/>
    </location>
</feature>
<dbReference type="NCBIfam" id="TIGR01603">
    <property type="entry name" value="maj_tail_phi13"/>
    <property type="match status" value="1"/>
</dbReference>
<feature type="compositionally biased region" description="Polar residues" evidence="1">
    <location>
        <begin position="144"/>
        <end position="160"/>
    </location>
</feature>
<sequence>MAQKERAVSAEKNRVEFGLENVYYAKATLNPETGEITYGTPVHFPGAVELSIEPSGDLIKFKADNVDYYTSPNNQGYDGTYTCARIPEDFAVDILGEKVDDTDKVQTEYANAETSPFALMFQFEGDKTATRHVLYYCTANRPTVGSTTKDSGDPNTSELTFSAGPRPSDKAVKTKTRPDTPSGVYDKWFTKVYEKGAVA</sequence>
<feature type="region of interest" description="Disordered" evidence="1">
    <location>
        <begin position="144"/>
        <end position="182"/>
    </location>
</feature>
<name>A0A1V8YH82_9ENTE</name>
<dbReference type="InterPro" id="IPR006490">
    <property type="entry name" value="Maj_tail_phi13"/>
</dbReference>
<dbReference type="EMBL" id="BJWF01000050">
    <property type="protein sequence ID" value="GEL93121.1"/>
    <property type="molecule type" value="Genomic_DNA"/>
</dbReference>
<dbReference type="OrthoDB" id="9780018at2"/>